<name>A0AAV6IJY6_9ERIC</name>
<sequence>MIEGFSGSGLKNLCITAAYRPVRELIQQERLKDLKKKKKDEEGQSKEDASDAKEESKEERSITLRPLNMKDMRGP</sequence>
<dbReference type="AlphaFoldDB" id="A0AAV6IJY6"/>
<reference evidence="5" key="1">
    <citation type="submission" date="2020-08" db="EMBL/GenBank/DDBJ databases">
        <title>Plant Genome Project.</title>
        <authorList>
            <person name="Zhang R.-G."/>
        </authorList>
    </citation>
    <scope>NUCLEOTIDE SEQUENCE</scope>
    <source>
        <strain evidence="5">WSP0</strain>
        <tissue evidence="5">Leaf</tissue>
    </source>
</reference>
<keyword evidence="1" id="KW-0547">Nucleotide-binding</keyword>
<comment type="caution">
    <text evidence="5">The sequence shown here is derived from an EMBL/GenBank/DDBJ whole genome shotgun (WGS) entry which is preliminary data.</text>
</comment>
<dbReference type="InterPro" id="IPR041569">
    <property type="entry name" value="AAA_lid_3"/>
</dbReference>
<dbReference type="GO" id="GO:0005524">
    <property type="term" value="F:ATP binding"/>
    <property type="evidence" value="ECO:0007669"/>
    <property type="project" value="UniProtKB-KW"/>
</dbReference>
<dbReference type="Gene3D" id="1.10.8.60">
    <property type="match status" value="1"/>
</dbReference>
<evidence type="ECO:0000313" key="6">
    <source>
        <dbReference type="Proteomes" id="UP000823749"/>
    </source>
</evidence>
<evidence type="ECO:0000313" key="5">
    <source>
        <dbReference type="EMBL" id="KAG5527354.1"/>
    </source>
</evidence>
<dbReference type="PANTHER" id="PTHR45644">
    <property type="entry name" value="AAA ATPASE, PUTATIVE (AFU_ORTHOLOGUE AFUA_2G12920)-RELATED-RELATED"/>
    <property type="match status" value="1"/>
</dbReference>
<feature type="domain" description="AAA ATPase AAA+ lid" evidence="4">
    <location>
        <begin position="3"/>
        <end position="35"/>
    </location>
</feature>
<feature type="compositionally biased region" description="Basic and acidic residues" evidence="3">
    <location>
        <begin position="39"/>
        <end position="75"/>
    </location>
</feature>
<dbReference type="PANTHER" id="PTHR45644:SF83">
    <property type="entry name" value="P-LOOP CONTAINING NUCLEOSIDE TRIPHOSPHATE HYDROLASES SUPERFAMILY PROTEIN"/>
    <property type="match status" value="1"/>
</dbReference>
<dbReference type="EMBL" id="JACTNZ010000010">
    <property type="protein sequence ID" value="KAG5527354.1"/>
    <property type="molecule type" value="Genomic_DNA"/>
</dbReference>
<evidence type="ECO:0000259" key="4">
    <source>
        <dbReference type="Pfam" id="PF17862"/>
    </source>
</evidence>
<dbReference type="Proteomes" id="UP000823749">
    <property type="component" value="Chromosome 10"/>
</dbReference>
<gene>
    <name evidence="5" type="ORF">RHGRI_028293</name>
</gene>
<dbReference type="Pfam" id="PF17862">
    <property type="entry name" value="AAA_lid_3"/>
    <property type="match status" value="1"/>
</dbReference>
<dbReference type="InterPro" id="IPR051701">
    <property type="entry name" value="Mito_OM_Translocase_MSP1"/>
</dbReference>
<proteinExistence type="predicted"/>
<evidence type="ECO:0000256" key="1">
    <source>
        <dbReference type="ARBA" id="ARBA00022741"/>
    </source>
</evidence>
<evidence type="ECO:0000256" key="2">
    <source>
        <dbReference type="ARBA" id="ARBA00022840"/>
    </source>
</evidence>
<protein>
    <recommendedName>
        <fullName evidence="4">AAA ATPase AAA+ lid domain-containing protein</fullName>
    </recommendedName>
</protein>
<dbReference type="GO" id="GO:0005741">
    <property type="term" value="C:mitochondrial outer membrane"/>
    <property type="evidence" value="ECO:0007669"/>
    <property type="project" value="TreeGrafter"/>
</dbReference>
<accession>A0AAV6IJY6</accession>
<keyword evidence="6" id="KW-1185">Reference proteome</keyword>
<feature type="region of interest" description="Disordered" evidence="3">
    <location>
        <begin position="32"/>
        <end position="75"/>
    </location>
</feature>
<evidence type="ECO:0000256" key="3">
    <source>
        <dbReference type="SAM" id="MobiDB-lite"/>
    </source>
</evidence>
<organism evidence="5 6">
    <name type="scientific">Rhododendron griersonianum</name>
    <dbReference type="NCBI Taxonomy" id="479676"/>
    <lineage>
        <taxon>Eukaryota</taxon>
        <taxon>Viridiplantae</taxon>
        <taxon>Streptophyta</taxon>
        <taxon>Embryophyta</taxon>
        <taxon>Tracheophyta</taxon>
        <taxon>Spermatophyta</taxon>
        <taxon>Magnoliopsida</taxon>
        <taxon>eudicotyledons</taxon>
        <taxon>Gunneridae</taxon>
        <taxon>Pentapetalae</taxon>
        <taxon>asterids</taxon>
        <taxon>Ericales</taxon>
        <taxon>Ericaceae</taxon>
        <taxon>Ericoideae</taxon>
        <taxon>Rhodoreae</taxon>
        <taxon>Rhododendron</taxon>
    </lineage>
</organism>
<keyword evidence="2" id="KW-0067">ATP-binding</keyword>